<comment type="caution">
    <text evidence="1">The sequence shown here is derived from an EMBL/GenBank/DDBJ whole genome shotgun (WGS) entry which is preliminary data.</text>
</comment>
<evidence type="ECO:0000313" key="1">
    <source>
        <dbReference type="EMBL" id="CAK5080274.1"/>
    </source>
</evidence>
<reference evidence="1" key="1">
    <citation type="submission" date="2023-11" db="EMBL/GenBank/DDBJ databases">
        <authorList>
            <person name="Poullet M."/>
        </authorList>
    </citation>
    <scope>NUCLEOTIDE SEQUENCE</scope>
    <source>
        <strain evidence="1">E1834</strain>
    </source>
</reference>
<keyword evidence="2" id="KW-1185">Reference proteome</keyword>
<dbReference type="Proteomes" id="UP001497535">
    <property type="component" value="Unassembled WGS sequence"/>
</dbReference>
<sequence length="827" mass="93980">MALVNGSYVVQGEANAVLALLRKFRRSQTRQQLPLLDEHNPLLRNFADLRDVLNKVNDLSEIQFDTFISPFLEVIKSDATDGPITARALSAIEKFISYGLLSFSNIRIAGAVQSISDAVTKAKFIGTSKAGIDECVLFQILQTLRSLVLSPGGRHLSNATVCEILQCCFRIGLEQLLPELLRVAAESALADMCRHLFAAMPTFEQDIRMGLKELMRFLIALCNPHDRTNLPQMILMGLHLLTVAFETGNEFLRENDLILPLLEDELSHTLLQLLGTQKLKIFAATNRVCFLLFETLRPHLKPFCAFASAIRQDFKRYSISGLHRPQLHKIRYKISNFCRFQMEAYFIKLSQIISSNAHPTQLQQQKIIEQQNGGGRTTNNNNITSSYELRELALEALVDMWRLPNLVSELYLNYDCSLYCSNLFEDLVRNLLENAFPSGPLLSTHILSVDTVLTVVDFIERNCTARQQQQRSIALARSLDGLSTDEFSGKIGNESKGDFNETAASAISCHISNQPESTNQVSPPTLAELISVKKQKRLMTEGTDLFNRHSPQKGVEFLCDKGLLKNPMDPKDVVNWLRQNPKLEKCKIAEYICHRKRPEVLRAFVESFEFHGLRLDLALRQFLETFRLPGDAAEIDKIINHFSEHWHNSNNQPFEHVDAAYTLAYAISMLNTDQHNPQVRRNQTLMSVEDFKRNLSGTNHGKDFDQEMLEQIYNAIKSEEIVMPAEQVGQVRENYLWRVLMRRSHTSEGHYWQMSSVQSWNDRDLFCVLWGPLTASLHYVMNKTADDTILTKCMGGYRKCASIAAHFGMTDVFDTLIIHLCKTAISV</sequence>
<organism evidence="1 2">
    <name type="scientific">Meloidogyne enterolobii</name>
    <name type="common">Root-knot nematode worm</name>
    <name type="synonym">Meloidogyne mayaguensis</name>
    <dbReference type="NCBI Taxonomy" id="390850"/>
    <lineage>
        <taxon>Eukaryota</taxon>
        <taxon>Metazoa</taxon>
        <taxon>Ecdysozoa</taxon>
        <taxon>Nematoda</taxon>
        <taxon>Chromadorea</taxon>
        <taxon>Rhabditida</taxon>
        <taxon>Tylenchina</taxon>
        <taxon>Tylenchomorpha</taxon>
        <taxon>Tylenchoidea</taxon>
        <taxon>Meloidogynidae</taxon>
        <taxon>Meloidogyninae</taxon>
        <taxon>Meloidogyne</taxon>
    </lineage>
</organism>
<protein>
    <submittedName>
        <fullName evidence="1">Uncharacterized protein</fullName>
    </submittedName>
</protein>
<proteinExistence type="predicted"/>
<name>A0ACB0ZMV0_MELEN</name>
<gene>
    <name evidence="1" type="ORF">MENTE1834_LOCUS27434</name>
</gene>
<evidence type="ECO:0000313" key="2">
    <source>
        <dbReference type="Proteomes" id="UP001497535"/>
    </source>
</evidence>
<accession>A0ACB0ZMV0</accession>
<dbReference type="EMBL" id="CAVMJV010000041">
    <property type="protein sequence ID" value="CAK5080274.1"/>
    <property type="molecule type" value="Genomic_DNA"/>
</dbReference>